<comment type="caution">
    <text evidence="2">The sequence shown here is derived from an EMBL/GenBank/DDBJ whole genome shotgun (WGS) entry which is preliminary data.</text>
</comment>
<reference evidence="2 3" key="1">
    <citation type="submission" date="2024-02" db="EMBL/GenBank/DDBJ databases">
        <title>Discinaceae phylogenomics.</title>
        <authorList>
            <person name="Dirks A.C."/>
            <person name="James T.Y."/>
        </authorList>
    </citation>
    <scope>NUCLEOTIDE SEQUENCE [LARGE SCALE GENOMIC DNA]</scope>
    <source>
        <strain evidence="2 3">ACD0624</strain>
    </source>
</reference>
<evidence type="ECO:0000313" key="3">
    <source>
        <dbReference type="Proteomes" id="UP001447188"/>
    </source>
</evidence>
<dbReference type="EMBL" id="JBBBZM010000105">
    <property type="protein sequence ID" value="KAL0634067.1"/>
    <property type="molecule type" value="Genomic_DNA"/>
</dbReference>
<protein>
    <submittedName>
        <fullName evidence="2">Uncharacterized protein</fullName>
    </submittedName>
</protein>
<gene>
    <name evidence="2" type="ORF">Q9L58_007015</name>
</gene>
<evidence type="ECO:0000313" key="2">
    <source>
        <dbReference type="EMBL" id="KAL0634067.1"/>
    </source>
</evidence>
<dbReference type="Proteomes" id="UP001447188">
    <property type="component" value="Unassembled WGS sequence"/>
</dbReference>
<accession>A0ABR3GDP4</accession>
<feature type="region of interest" description="Disordered" evidence="1">
    <location>
        <begin position="130"/>
        <end position="151"/>
    </location>
</feature>
<proteinExistence type="predicted"/>
<name>A0ABR3GDP4_9PEZI</name>
<keyword evidence="3" id="KW-1185">Reference proteome</keyword>
<sequence length="151" mass="16555">MSEHGYDAFAIVDSPLLPAEDQQEKEYFLDIDIKEILSIVEESLMVYYGRGAANLGLGSPDVWVAFVTEHDAVEIVSGTTLRKLINKFLESDPIAGSPLIISLIDGFDSMYSLPKHSILWFDYPEPADDEWDTSGGGENLPGVTVPGDMVS</sequence>
<organism evidence="2 3">
    <name type="scientific">Discina gigas</name>
    <dbReference type="NCBI Taxonomy" id="1032678"/>
    <lineage>
        <taxon>Eukaryota</taxon>
        <taxon>Fungi</taxon>
        <taxon>Dikarya</taxon>
        <taxon>Ascomycota</taxon>
        <taxon>Pezizomycotina</taxon>
        <taxon>Pezizomycetes</taxon>
        <taxon>Pezizales</taxon>
        <taxon>Discinaceae</taxon>
        <taxon>Discina</taxon>
    </lineage>
</organism>
<evidence type="ECO:0000256" key="1">
    <source>
        <dbReference type="SAM" id="MobiDB-lite"/>
    </source>
</evidence>